<evidence type="ECO:0000256" key="3">
    <source>
        <dbReference type="ARBA" id="ARBA00023163"/>
    </source>
</evidence>
<organism evidence="6 7">
    <name type="scientific">Ideonella livida</name>
    <dbReference type="NCBI Taxonomy" id="2707176"/>
    <lineage>
        <taxon>Bacteria</taxon>
        <taxon>Pseudomonadati</taxon>
        <taxon>Pseudomonadota</taxon>
        <taxon>Betaproteobacteria</taxon>
        <taxon>Burkholderiales</taxon>
        <taxon>Sphaerotilaceae</taxon>
        <taxon>Ideonella</taxon>
    </lineage>
</organism>
<keyword evidence="1" id="KW-0805">Transcription regulation</keyword>
<gene>
    <name evidence="6" type="ORF">G3A44_11780</name>
</gene>
<dbReference type="Proteomes" id="UP000484255">
    <property type="component" value="Unassembled WGS sequence"/>
</dbReference>
<dbReference type="InterPro" id="IPR000792">
    <property type="entry name" value="Tscrpt_reg_LuxR_C"/>
</dbReference>
<dbReference type="InterPro" id="IPR036388">
    <property type="entry name" value="WH-like_DNA-bd_sf"/>
</dbReference>
<evidence type="ECO:0000256" key="1">
    <source>
        <dbReference type="ARBA" id="ARBA00023015"/>
    </source>
</evidence>
<keyword evidence="7" id="KW-1185">Reference proteome</keyword>
<accession>A0A7C9TMQ9</accession>
<dbReference type="Gene3D" id="1.10.10.10">
    <property type="entry name" value="Winged helix-like DNA-binding domain superfamily/Winged helix DNA-binding domain"/>
    <property type="match status" value="1"/>
</dbReference>
<dbReference type="GO" id="GO:0006355">
    <property type="term" value="P:regulation of DNA-templated transcription"/>
    <property type="evidence" value="ECO:0007669"/>
    <property type="project" value="InterPro"/>
</dbReference>
<dbReference type="EMBL" id="JAAGOH010000012">
    <property type="protein sequence ID" value="NDY91866.1"/>
    <property type="molecule type" value="Genomic_DNA"/>
</dbReference>
<feature type="region of interest" description="Disordered" evidence="4">
    <location>
        <begin position="1"/>
        <end position="21"/>
    </location>
</feature>
<dbReference type="PANTHER" id="PTHR44688">
    <property type="entry name" value="DNA-BINDING TRANSCRIPTIONAL ACTIVATOR DEVR_DOSR"/>
    <property type="match status" value="1"/>
</dbReference>
<dbReference type="GO" id="GO:0003677">
    <property type="term" value="F:DNA binding"/>
    <property type="evidence" value="ECO:0007669"/>
    <property type="project" value="UniProtKB-KW"/>
</dbReference>
<sequence>MSPGSRHASRSPSRTGPPGQPVARADLLPAFSACLLRLHELARHGQPAQWLQVALQEFHGLLPFTSAWWGENSGAVGPQPAHNWQHGSLGLPPSFADEWNALSSVDSFGQGSMARLGQVCRDSGDADDPPAVAAFVRRHGLHHAMAVTLELPVSGLMFFVSLYRPAGQPAFSDDEALLFGLYLQHLRQHWSDVVQDTLRQSLVGDARQMALCQPDGRLLYLGADLARALQQAHPGWRGTQLPAALLARLTGGGSALRLGRQSLAVSACGELLALHLGRPGGPGQDLSPREREAALLYASGVTYKAIARQLGLSPATVRTYLRTVYSSLGVRHKVELAQALGLSHR</sequence>
<evidence type="ECO:0000259" key="5">
    <source>
        <dbReference type="PROSITE" id="PS50043"/>
    </source>
</evidence>
<feature type="domain" description="HTH luxR-type" evidence="5">
    <location>
        <begin position="279"/>
        <end position="344"/>
    </location>
</feature>
<dbReference type="SMART" id="SM00421">
    <property type="entry name" value="HTH_LUXR"/>
    <property type="match status" value="1"/>
</dbReference>
<protein>
    <submittedName>
        <fullName evidence="6">Helix-turn-helix transcriptional regulator</fullName>
    </submittedName>
</protein>
<dbReference type="PANTHER" id="PTHR44688:SF16">
    <property type="entry name" value="DNA-BINDING TRANSCRIPTIONAL ACTIVATOR DEVR_DOSR"/>
    <property type="match status" value="1"/>
</dbReference>
<evidence type="ECO:0000313" key="6">
    <source>
        <dbReference type="EMBL" id="NDY91866.1"/>
    </source>
</evidence>
<dbReference type="CDD" id="cd06170">
    <property type="entry name" value="LuxR_C_like"/>
    <property type="match status" value="1"/>
</dbReference>
<evidence type="ECO:0000256" key="2">
    <source>
        <dbReference type="ARBA" id="ARBA00023125"/>
    </source>
</evidence>
<comment type="caution">
    <text evidence="6">The sequence shown here is derived from an EMBL/GenBank/DDBJ whole genome shotgun (WGS) entry which is preliminary data.</text>
</comment>
<dbReference type="RefSeq" id="WP_163457715.1">
    <property type="nucleotide sequence ID" value="NZ_JAAGOH010000012.1"/>
</dbReference>
<dbReference type="InterPro" id="IPR016032">
    <property type="entry name" value="Sig_transdc_resp-reg_C-effctor"/>
</dbReference>
<proteinExistence type="predicted"/>
<reference evidence="6 7" key="1">
    <citation type="submission" date="2020-02" db="EMBL/GenBank/DDBJ databases">
        <title>Ideonella bacterium strain TBM-1.</title>
        <authorList>
            <person name="Chen W.-M."/>
        </authorList>
    </citation>
    <scope>NUCLEOTIDE SEQUENCE [LARGE SCALE GENOMIC DNA]</scope>
    <source>
        <strain evidence="6 7">TBM-1</strain>
    </source>
</reference>
<dbReference type="Pfam" id="PF00196">
    <property type="entry name" value="GerE"/>
    <property type="match status" value="1"/>
</dbReference>
<dbReference type="PRINTS" id="PR00038">
    <property type="entry name" value="HTHLUXR"/>
</dbReference>
<evidence type="ECO:0000256" key="4">
    <source>
        <dbReference type="SAM" id="MobiDB-lite"/>
    </source>
</evidence>
<dbReference type="PROSITE" id="PS50043">
    <property type="entry name" value="HTH_LUXR_2"/>
    <property type="match status" value="1"/>
</dbReference>
<evidence type="ECO:0000313" key="7">
    <source>
        <dbReference type="Proteomes" id="UP000484255"/>
    </source>
</evidence>
<keyword evidence="2" id="KW-0238">DNA-binding</keyword>
<dbReference type="AlphaFoldDB" id="A0A7C9TMQ9"/>
<keyword evidence="3" id="KW-0804">Transcription</keyword>
<name>A0A7C9TMQ9_9BURK</name>
<dbReference type="SUPFAM" id="SSF46894">
    <property type="entry name" value="C-terminal effector domain of the bipartite response regulators"/>
    <property type="match status" value="1"/>
</dbReference>